<dbReference type="eggNOG" id="COG2847">
    <property type="taxonomic scope" value="Bacteria"/>
</dbReference>
<feature type="chain" id="PRO_5038899953" description="Copper chaperone PCu(A)C" evidence="1">
    <location>
        <begin position="19"/>
        <end position="155"/>
    </location>
</feature>
<accession>C7Q4K6</accession>
<proteinExistence type="predicted"/>
<dbReference type="Gene3D" id="2.60.40.1890">
    <property type="entry name" value="PCu(A)C copper chaperone"/>
    <property type="match status" value="1"/>
</dbReference>
<dbReference type="SUPFAM" id="SSF110087">
    <property type="entry name" value="DR1885-like metal-binding protein"/>
    <property type="match status" value="1"/>
</dbReference>
<dbReference type="KEGG" id="cai:Caci_3066"/>
<organism evidence="2 3">
    <name type="scientific">Catenulispora acidiphila (strain DSM 44928 / JCM 14897 / NBRC 102108 / NRRL B-24433 / ID139908)</name>
    <dbReference type="NCBI Taxonomy" id="479433"/>
    <lineage>
        <taxon>Bacteria</taxon>
        <taxon>Bacillati</taxon>
        <taxon>Actinomycetota</taxon>
        <taxon>Actinomycetes</taxon>
        <taxon>Catenulisporales</taxon>
        <taxon>Catenulisporaceae</taxon>
        <taxon>Catenulispora</taxon>
    </lineage>
</organism>
<dbReference type="HOGENOM" id="CLU_100939_2_3_11"/>
<dbReference type="PANTHER" id="PTHR36302">
    <property type="entry name" value="BLR7088 PROTEIN"/>
    <property type="match status" value="1"/>
</dbReference>
<gene>
    <name evidence="2" type="ordered locus">Caci_3066</name>
</gene>
<keyword evidence="3" id="KW-1185">Reference proteome</keyword>
<dbReference type="PANTHER" id="PTHR36302:SF1">
    <property type="entry name" value="COPPER CHAPERONE PCU(A)C"/>
    <property type="match status" value="1"/>
</dbReference>
<dbReference type="InParanoid" id="C7Q4K6"/>
<dbReference type="InterPro" id="IPR007410">
    <property type="entry name" value="LpqE-like"/>
</dbReference>
<evidence type="ECO:0000313" key="3">
    <source>
        <dbReference type="Proteomes" id="UP000000851"/>
    </source>
</evidence>
<keyword evidence="1" id="KW-0732">Signal</keyword>
<dbReference type="RefSeq" id="WP_012787268.1">
    <property type="nucleotide sequence ID" value="NC_013131.1"/>
</dbReference>
<dbReference type="InterPro" id="IPR058248">
    <property type="entry name" value="Lxx211020-like"/>
</dbReference>
<evidence type="ECO:0000313" key="2">
    <source>
        <dbReference type="EMBL" id="ACU71975.1"/>
    </source>
</evidence>
<dbReference type="EMBL" id="CP001700">
    <property type="protein sequence ID" value="ACU71975.1"/>
    <property type="molecule type" value="Genomic_DNA"/>
</dbReference>
<sequence length="155" mass="15185" precursor="true">MRLPLKAGALAAPVAVLAAGAALLVWSGGDAEARAAKLAVSNAYVREPANPAEAAAYFTIANTGGADDSLTAVTASTGQASLHTTNGAKMVALTTAPVPAHGSLDFSPGGNHVMIDDPGPLKPGTSVRLTFTFAASTPITVSAPVIGIADPAPGS</sequence>
<feature type="signal peptide" evidence="1">
    <location>
        <begin position="1"/>
        <end position="18"/>
    </location>
</feature>
<dbReference type="AlphaFoldDB" id="C7Q4K6"/>
<dbReference type="Proteomes" id="UP000000851">
    <property type="component" value="Chromosome"/>
</dbReference>
<reference evidence="2 3" key="1">
    <citation type="journal article" date="2009" name="Stand. Genomic Sci.">
        <title>Complete genome sequence of Catenulispora acidiphila type strain (ID 139908).</title>
        <authorList>
            <person name="Copeland A."/>
            <person name="Lapidus A."/>
            <person name="Glavina Del Rio T."/>
            <person name="Nolan M."/>
            <person name="Lucas S."/>
            <person name="Chen F."/>
            <person name="Tice H."/>
            <person name="Cheng J.F."/>
            <person name="Bruce D."/>
            <person name="Goodwin L."/>
            <person name="Pitluck S."/>
            <person name="Mikhailova N."/>
            <person name="Pati A."/>
            <person name="Ivanova N."/>
            <person name="Mavromatis K."/>
            <person name="Chen A."/>
            <person name="Palaniappan K."/>
            <person name="Chain P."/>
            <person name="Land M."/>
            <person name="Hauser L."/>
            <person name="Chang Y.J."/>
            <person name="Jeffries C.D."/>
            <person name="Chertkov O."/>
            <person name="Brettin T."/>
            <person name="Detter J.C."/>
            <person name="Han C."/>
            <person name="Ali Z."/>
            <person name="Tindall B.J."/>
            <person name="Goker M."/>
            <person name="Bristow J."/>
            <person name="Eisen J.A."/>
            <person name="Markowitz V."/>
            <person name="Hugenholtz P."/>
            <person name="Kyrpides N.C."/>
            <person name="Klenk H.P."/>
        </authorList>
    </citation>
    <scope>NUCLEOTIDE SEQUENCE [LARGE SCALE GENOMIC DNA]</scope>
    <source>
        <strain evidence="3">DSM 44928 / JCM 14897 / NBRC 102108 / NRRL B-24433 / ID139908</strain>
    </source>
</reference>
<dbReference type="STRING" id="479433.Caci_3066"/>
<dbReference type="Pfam" id="PF04314">
    <property type="entry name" value="PCuAC"/>
    <property type="match status" value="1"/>
</dbReference>
<evidence type="ECO:0008006" key="4">
    <source>
        <dbReference type="Google" id="ProtNLM"/>
    </source>
</evidence>
<protein>
    <recommendedName>
        <fullName evidence="4">Copper chaperone PCu(A)C</fullName>
    </recommendedName>
</protein>
<evidence type="ECO:0000256" key="1">
    <source>
        <dbReference type="SAM" id="SignalP"/>
    </source>
</evidence>
<dbReference type="InterPro" id="IPR036182">
    <property type="entry name" value="PCuAC_sf"/>
</dbReference>
<name>C7Q4K6_CATAD</name>